<reference evidence="1" key="1">
    <citation type="submission" date="2023-03" db="EMBL/GenBank/DDBJ databases">
        <title>Massive genome expansion in bonnet fungi (Mycena s.s.) driven by repeated elements and novel gene families across ecological guilds.</title>
        <authorList>
            <consortium name="Lawrence Berkeley National Laboratory"/>
            <person name="Harder C.B."/>
            <person name="Miyauchi S."/>
            <person name="Viragh M."/>
            <person name="Kuo A."/>
            <person name="Thoen E."/>
            <person name="Andreopoulos B."/>
            <person name="Lu D."/>
            <person name="Skrede I."/>
            <person name="Drula E."/>
            <person name="Henrissat B."/>
            <person name="Morin E."/>
            <person name="Kohler A."/>
            <person name="Barry K."/>
            <person name="LaButti K."/>
            <person name="Morin E."/>
            <person name="Salamov A."/>
            <person name="Lipzen A."/>
            <person name="Mereny Z."/>
            <person name="Hegedus B."/>
            <person name="Baldrian P."/>
            <person name="Stursova M."/>
            <person name="Weitz H."/>
            <person name="Taylor A."/>
            <person name="Grigoriev I.V."/>
            <person name="Nagy L.G."/>
            <person name="Martin F."/>
            <person name="Kauserud H."/>
        </authorList>
    </citation>
    <scope>NUCLEOTIDE SEQUENCE</scope>
    <source>
        <strain evidence="1">9144</strain>
    </source>
</reference>
<dbReference type="Gene3D" id="3.30.420.10">
    <property type="entry name" value="Ribonuclease H-like superfamily/Ribonuclease H"/>
    <property type="match status" value="1"/>
</dbReference>
<name>A0AAD6YAY4_9AGAR</name>
<proteinExistence type="predicted"/>
<dbReference type="GO" id="GO:0003676">
    <property type="term" value="F:nucleic acid binding"/>
    <property type="evidence" value="ECO:0007669"/>
    <property type="project" value="InterPro"/>
</dbReference>
<keyword evidence="2" id="KW-1185">Reference proteome</keyword>
<dbReference type="Proteomes" id="UP001219525">
    <property type="component" value="Unassembled WGS sequence"/>
</dbReference>
<comment type="caution">
    <text evidence="1">The sequence shown here is derived from an EMBL/GenBank/DDBJ whole genome shotgun (WGS) entry which is preliminary data.</text>
</comment>
<organism evidence="1 2">
    <name type="scientific">Mycena pura</name>
    <dbReference type="NCBI Taxonomy" id="153505"/>
    <lineage>
        <taxon>Eukaryota</taxon>
        <taxon>Fungi</taxon>
        <taxon>Dikarya</taxon>
        <taxon>Basidiomycota</taxon>
        <taxon>Agaricomycotina</taxon>
        <taxon>Agaricomycetes</taxon>
        <taxon>Agaricomycetidae</taxon>
        <taxon>Agaricales</taxon>
        <taxon>Marasmiineae</taxon>
        <taxon>Mycenaceae</taxon>
        <taxon>Mycena</taxon>
    </lineage>
</organism>
<dbReference type="InterPro" id="IPR036397">
    <property type="entry name" value="RNaseH_sf"/>
</dbReference>
<feature type="non-terminal residue" evidence="1">
    <location>
        <position position="1"/>
    </location>
</feature>
<evidence type="ECO:0000313" key="2">
    <source>
        <dbReference type="Proteomes" id="UP001219525"/>
    </source>
</evidence>
<dbReference type="EMBL" id="JARJCW010000065">
    <property type="protein sequence ID" value="KAJ7199912.1"/>
    <property type="molecule type" value="Genomic_DNA"/>
</dbReference>
<protein>
    <recommendedName>
        <fullName evidence="3">Tc1-like transposase DDE domain-containing protein</fullName>
    </recommendedName>
</protein>
<dbReference type="AlphaFoldDB" id="A0AAD6YAY4"/>
<evidence type="ECO:0000313" key="1">
    <source>
        <dbReference type="EMBL" id="KAJ7199912.1"/>
    </source>
</evidence>
<gene>
    <name evidence="1" type="ORF">GGX14DRAFT_333395</name>
</gene>
<accession>A0AAD6YAY4</accession>
<evidence type="ECO:0008006" key="3">
    <source>
        <dbReference type="Google" id="ProtNLM"/>
    </source>
</evidence>
<sequence length="81" mass="9031">PSPTHPMAPTSLDVSPIESIWHVLKTKLRANNPRPGTYEQLCEAILACWDQITVAEIDRFVDRMPAFLDAVIAGNGSHTRY</sequence>
<feature type="non-terminal residue" evidence="1">
    <location>
        <position position="81"/>
    </location>
</feature>